<evidence type="ECO:0000313" key="2">
    <source>
        <dbReference type="EMBL" id="MDK9498152.1"/>
    </source>
</evidence>
<dbReference type="EMBL" id="JASITI010000026">
    <property type="protein sequence ID" value="MDK9498152.1"/>
    <property type="molecule type" value="Genomic_DNA"/>
</dbReference>
<reference evidence="2 3" key="1">
    <citation type="submission" date="2023-05" db="EMBL/GenBank/DDBJ databases">
        <title>Sequencing and Assembly of Streptomyces sp. NP73.</title>
        <authorList>
            <person name="Konwar A.N."/>
            <person name="Saikia K."/>
            <person name="Thakur D."/>
        </authorList>
    </citation>
    <scope>NUCLEOTIDE SEQUENCE [LARGE SCALE GENOMIC DNA]</scope>
    <source>
        <strain evidence="2 3">NP73</strain>
    </source>
</reference>
<evidence type="ECO:0000313" key="3">
    <source>
        <dbReference type="Proteomes" id="UP001223390"/>
    </source>
</evidence>
<dbReference type="InterPro" id="IPR025406">
    <property type="entry name" value="DUF4132"/>
</dbReference>
<accession>A0ABT7GX25</accession>
<feature type="domain" description="DUF4132" evidence="1">
    <location>
        <begin position="854"/>
        <end position="1035"/>
    </location>
</feature>
<protein>
    <submittedName>
        <fullName evidence="2">DUF4132 domain-containing protein</fullName>
    </submittedName>
</protein>
<comment type="caution">
    <text evidence="2">The sequence shown here is derived from an EMBL/GenBank/DDBJ whole genome shotgun (WGS) entry which is preliminary data.</text>
</comment>
<name>A0ABT7GX25_9ACTN</name>
<keyword evidence="3" id="KW-1185">Reference proteome</keyword>
<dbReference type="Proteomes" id="UP001223390">
    <property type="component" value="Unassembled WGS sequence"/>
</dbReference>
<proteinExistence type="predicted"/>
<dbReference type="RefSeq" id="WP_285343838.1">
    <property type="nucleotide sequence ID" value="NZ_JASITI010000026.1"/>
</dbReference>
<evidence type="ECO:0000259" key="1">
    <source>
        <dbReference type="Pfam" id="PF13569"/>
    </source>
</evidence>
<sequence>MGRGEHVDGPGAAAVPGGEDFFVLPEAWKRNLYPRRGGIPVEVPPADPEAPGRLREWLEADAATVERALDAPKSEAEPVEAARAHLAGSPSPLGAAVLAEALPGRAGGDGTTADAWAVAYGLPFAARAAVEALELCTTSVVQRNRSVVEGIAFRPEDGGNGWMRHGAVRVLHRVRALLSVADEATYLAAVEALARHRSSPRRRVASAFLVPTEQGWVDDCCADPAAREHHERPVRELLVCSLGSARQAALFGDRVDLSWHGWNPAVIATAAEGVGVAVAPWLAADLDRDNADTDDVKRLAGALAELPTDEAFGFLLDRVGNKYVRAALVAAAQRYPLRALRMLAGASLGRGRTATTAGLLLKAHVAGHREAALAALPGLAEPLAGAVGPLVHRELVAEVPAGSLPPLLADPPWQGRRKAVKPRVVGGLVAEPVTAVVWRPGEREAWAGAESWLTGWQPHAPVEQLVEQLRAGRLQQWNALAVFLHGPLDEVRPLLPGWHGPAYAHEGLATFKPLVARHEEAALPVALRMADANPATMGPVLGPFLDADVARLMADWLVRLKAAGETARAWFVRHGAGAARLLVPAALGPLGPERTAAERALTVIASAHGADPVREAAAAYGPEAAGALEVLLGVDPLVAALPARIPGPAAWATLPALPQILLESGGALPASAVEHVVTMLALSTPSVEYPGLEQVRELCTRESLTAFVWELFTQWRLAGMPPKETWALYALGRFGDDGTVRALTPVIRAWPGEGAHQRAVDGLEVLAAIGSDAALLSLHGIAQRVKFKALKLRAQEKIAAVAAERALTAEELSDRLVPDLGLDEDGSTVFDYGARRFTVGFDEQLRPYVLDGDGRRLKELPKPGVHDDAERASAERKRFAALRKDVRTVAPDQVRRLEAAMVDGRSWTGAAFRQLFVAHPLVWHLVRRLVWQVRDGDSVTAFRVTGERTYADVSGGAVEVADGAVVTLPHPLHLAGAVAAWSALFGALGIVQPFPQLARPVLAVTEEEAGGERLTRFEGVTVPVGRLLGLQKRGWERGVPQDAGVERWFSRRLGPDRHLVIGLEEGIAAGLVGEFPDQTLETVWLDTTPCDYWPSRTYPLRFADVDPVVLSEVLADLTELTS</sequence>
<dbReference type="Pfam" id="PF13569">
    <property type="entry name" value="DUF4132"/>
    <property type="match status" value="1"/>
</dbReference>
<organism evidence="2 3">
    <name type="scientific">Streptomyces katrae</name>
    <dbReference type="NCBI Taxonomy" id="68223"/>
    <lineage>
        <taxon>Bacteria</taxon>
        <taxon>Bacillati</taxon>
        <taxon>Actinomycetota</taxon>
        <taxon>Actinomycetes</taxon>
        <taxon>Kitasatosporales</taxon>
        <taxon>Streptomycetaceae</taxon>
        <taxon>Streptomyces</taxon>
    </lineage>
</organism>
<gene>
    <name evidence="2" type="ORF">QEZ40_003101</name>
</gene>